<keyword evidence="3" id="KW-1185">Reference proteome</keyword>
<dbReference type="AlphaFoldDB" id="A0A7X6A0J9"/>
<gene>
    <name evidence="2" type="ORF">BJY22_003004</name>
</gene>
<dbReference type="RefSeq" id="WP_167207270.1">
    <property type="nucleotide sequence ID" value="NZ_JAASRO010000001.1"/>
</dbReference>
<dbReference type="EMBL" id="JAASRO010000001">
    <property type="protein sequence ID" value="NIK57287.1"/>
    <property type="molecule type" value="Genomic_DNA"/>
</dbReference>
<sequence>MTSETDYEGPGDEELPDEAPEADALEQRMTSTVVDDRTEDSAGPGEADPADVADQRREVGDTDEDDYR</sequence>
<feature type="region of interest" description="Disordered" evidence="1">
    <location>
        <begin position="1"/>
        <end position="68"/>
    </location>
</feature>
<evidence type="ECO:0000313" key="3">
    <source>
        <dbReference type="Proteomes" id="UP000555407"/>
    </source>
</evidence>
<name>A0A7X6A0J9_9ACTN</name>
<protein>
    <submittedName>
        <fullName evidence="2">Uncharacterized protein</fullName>
    </submittedName>
</protein>
<accession>A0A7X6A0J9</accession>
<evidence type="ECO:0000313" key="2">
    <source>
        <dbReference type="EMBL" id="NIK57287.1"/>
    </source>
</evidence>
<proteinExistence type="predicted"/>
<feature type="compositionally biased region" description="Acidic residues" evidence="1">
    <location>
        <begin position="1"/>
        <end position="24"/>
    </location>
</feature>
<reference evidence="2 3" key="1">
    <citation type="submission" date="2020-03" db="EMBL/GenBank/DDBJ databases">
        <title>Sequencing the genomes of 1000 actinobacteria strains.</title>
        <authorList>
            <person name="Klenk H.-P."/>
        </authorList>
    </citation>
    <scope>NUCLEOTIDE SEQUENCE [LARGE SCALE GENOMIC DNA]</scope>
    <source>
        <strain evidence="2 3">DSM 45490</strain>
    </source>
</reference>
<comment type="caution">
    <text evidence="2">The sequence shown here is derived from an EMBL/GenBank/DDBJ whole genome shotgun (WGS) entry which is preliminary data.</text>
</comment>
<evidence type="ECO:0000256" key="1">
    <source>
        <dbReference type="SAM" id="MobiDB-lite"/>
    </source>
</evidence>
<organism evidence="2 3">
    <name type="scientific">Kribbella shirazensis</name>
    <dbReference type="NCBI Taxonomy" id="1105143"/>
    <lineage>
        <taxon>Bacteria</taxon>
        <taxon>Bacillati</taxon>
        <taxon>Actinomycetota</taxon>
        <taxon>Actinomycetes</taxon>
        <taxon>Propionibacteriales</taxon>
        <taxon>Kribbellaceae</taxon>
        <taxon>Kribbella</taxon>
    </lineage>
</organism>
<dbReference type="Proteomes" id="UP000555407">
    <property type="component" value="Unassembled WGS sequence"/>
</dbReference>